<dbReference type="PANTHER" id="PTHR30349">
    <property type="entry name" value="PHAGE INTEGRASE-RELATED"/>
    <property type="match status" value="1"/>
</dbReference>
<evidence type="ECO:0000256" key="8">
    <source>
        <dbReference type="ARBA" id="ARBA00023306"/>
    </source>
</evidence>
<dbReference type="PROSITE" id="PS51900">
    <property type="entry name" value="CB"/>
    <property type="match status" value="1"/>
</dbReference>
<dbReference type="SUPFAM" id="SSF47823">
    <property type="entry name" value="lambda integrase-like, N-terminal domain"/>
    <property type="match status" value="1"/>
</dbReference>
<keyword evidence="5" id="KW-0229">DNA integration</keyword>
<dbReference type="Pfam" id="PF02899">
    <property type="entry name" value="Phage_int_SAM_1"/>
    <property type="match status" value="1"/>
</dbReference>
<feature type="region of interest" description="Disordered" evidence="10">
    <location>
        <begin position="242"/>
        <end position="262"/>
    </location>
</feature>
<protein>
    <submittedName>
        <fullName evidence="13">Tyrosine recombinase XerD</fullName>
    </submittedName>
</protein>
<dbReference type="GO" id="GO:0007059">
    <property type="term" value="P:chromosome segregation"/>
    <property type="evidence" value="ECO:0007669"/>
    <property type="project" value="UniProtKB-KW"/>
</dbReference>
<evidence type="ECO:0000313" key="13">
    <source>
        <dbReference type="EMBL" id="TWU64527.1"/>
    </source>
</evidence>
<keyword evidence="4" id="KW-0159">Chromosome partition</keyword>
<dbReference type="InterPro" id="IPR013762">
    <property type="entry name" value="Integrase-like_cat_sf"/>
</dbReference>
<dbReference type="OrthoDB" id="9801717at2"/>
<evidence type="ECO:0000256" key="1">
    <source>
        <dbReference type="ARBA" id="ARBA00004496"/>
    </source>
</evidence>
<accession>A0A5C6FN41</accession>
<dbReference type="Gene3D" id="1.10.443.10">
    <property type="entry name" value="Intergrase catalytic core"/>
    <property type="match status" value="1"/>
</dbReference>
<dbReference type="GO" id="GO:0015074">
    <property type="term" value="P:DNA integration"/>
    <property type="evidence" value="ECO:0007669"/>
    <property type="project" value="UniProtKB-KW"/>
</dbReference>
<sequence>MTKHELIDAGTLPPAFGGNQPRGVAELRTVIQQAMDAWLSKTESERTRQAYRQDVEQFLDYLGINPTHIEHMTRVLPEDVTAWRDYLLKQGGRADFDGTPSPGANSTVARKMTAIRSFFSFLQSYGYRGANPAHPHFVATPKVPDEGQTPAIPPKLMSALLNAPDTEKPTGIRDRAILSVFAYMAVRVDELHQMNVGNITQDGEHTVIKIRGKGNSIRKGVIPPVAATAVNQWIETAGIDEDRRGPLFRPGNSPRGGGADGFRRSHMTIRAIQKLVKKYCQEVGIDQAVSVHSLRVTAATEADRAGVPLNQIQQWLGHRDPRTTLRYIRTGQDLDRSPAYTLRY</sequence>
<dbReference type="InterPro" id="IPR010998">
    <property type="entry name" value="Integrase_recombinase_N"/>
</dbReference>
<dbReference type="GO" id="GO:0003677">
    <property type="term" value="F:DNA binding"/>
    <property type="evidence" value="ECO:0007669"/>
    <property type="project" value="UniProtKB-UniRule"/>
</dbReference>
<dbReference type="EMBL" id="SJPZ01000001">
    <property type="protein sequence ID" value="TWU64527.1"/>
    <property type="molecule type" value="Genomic_DNA"/>
</dbReference>
<dbReference type="InterPro" id="IPR050090">
    <property type="entry name" value="Tyrosine_recombinase_XerCD"/>
</dbReference>
<evidence type="ECO:0000256" key="3">
    <source>
        <dbReference type="ARBA" id="ARBA00022618"/>
    </source>
</evidence>
<comment type="caution">
    <text evidence="13">The sequence shown here is derived from an EMBL/GenBank/DDBJ whole genome shotgun (WGS) entry which is preliminary data.</text>
</comment>
<evidence type="ECO:0000256" key="7">
    <source>
        <dbReference type="ARBA" id="ARBA00023172"/>
    </source>
</evidence>
<proteinExistence type="predicted"/>
<dbReference type="RefSeq" id="WP_146410194.1">
    <property type="nucleotide sequence ID" value="NZ_SJPZ01000001.1"/>
</dbReference>
<evidence type="ECO:0000256" key="10">
    <source>
        <dbReference type="SAM" id="MobiDB-lite"/>
    </source>
</evidence>
<reference evidence="13 14" key="1">
    <citation type="submission" date="2019-02" db="EMBL/GenBank/DDBJ databases">
        <title>Deep-cultivation of Planctomycetes and their phenomic and genomic characterization uncovers novel biology.</title>
        <authorList>
            <person name="Wiegand S."/>
            <person name="Jogler M."/>
            <person name="Boedeker C."/>
            <person name="Pinto D."/>
            <person name="Vollmers J."/>
            <person name="Rivas-Marin E."/>
            <person name="Kohn T."/>
            <person name="Peeters S.H."/>
            <person name="Heuer A."/>
            <person name="Rast P."/>
            <person name="Oberbeckmann S."/>
            <person name="Bunk B."/>
            <person name="Jeske O."/>
            <person name="Meyerdierks A."/>
            <person name="Storesund J.E."/>
            <person name="Kallscheuer N."/>
            <person name="Luecker S."/>
            <person name="Lage O.M."/>
            <person name="Pohl T."/>
            <person name="Merkel B.J."/>
            <person name="Hornburger P."/>
            <person name="Mueller R.-W."/>
            <person name="Bruemmer F."/>
            <person name="Labrenz M."/>
            <person name="Spormann A.M."/>
            <person name="Op Den Camp H."/>
            <person name="Overmann J."/>
            <person name="Amann R."/>
            <person name="Jetten M.S.M."/>
            <person name="Mascher T."/>
            <person name="Medema M.H."/>
            <person name="Devos D.P."/>
            <person name="Kaster A.-K."/>
            <person name="Ovreas L."/>
            <person name="Rohde M."/>
            <person name="Galperin M.Y."/>
            <person name="Jogler C."/>
        </authorList>
    </citation>
    <scope>NUCLEOTIDE SEQUENCE [LARGE SCALE GENOMIC DNA]</scope>
    <source>
        <strain evidence="13 14">V7</strain>
    </source>
</reference>
<dbReference type="InterPro" id="IPR044068">
    <property type="entry name" value="CB"/>
</dbReference>
<organism evidence="13 14">
    <name type="scientific">Crateriforma conspicua</name>
    <dbReference type="NCBI Taxonomy" id="2527996"/>
    <lineage>
        <taxon>Bacteria</taxon>
        <taxon>Pseudomonadati</taxon>
        <taxon>Planctomycetota</taxon>
        <taxon>Planctomycetia</taxon>
        <taxon>Planctomycetales</taxon>
        <taxon>Planctomycetaceae</taxon>
        <taxon>Crateriforma</taxon>
    </lineage>
</organism>
<keyword evidence="6 9" id="KW-0238">DNA-binding</keyword>
<dbReference type="PANTHER" id="PTHR30349:SF77">
    <property type="entry name" value="TYROSINE RECOMBINASE XERC"/>
    <property type="match status" value="1"/>
</dbReference>
<dbReference type="InterPro" id="IPR002104">
    <property type="entry name" value="Integrase_catalytic"/>
</dbReference>
<evidence type="ECO:0000256" key="4">
    <source>
        <dbReference type="ARBA" id="ARBA00022829"/>
    </source>
</evidence>
<dbReference type="SUPFAM" id="SSF56349">
    <property type="entry name" value="DNA breaking-rejoining enzymes"/>
    <property type="match status" value="1"/>
</dbReference>
<evidence type="ECO:0000256" key="2">
    <source>
        <dbReference type="ARBA" id="ARBA00022490"/>
    </source>
</evidence>
<keyword evidence="2" id="KW-0963">Cytoplasm</keyword>
<evidence type="ECO:0000259" key="11">
    <source>
        <dbReference type="PROSITE" id="PS51898"/>
    </source>
</evidence>
<dbReference type="PROSITE" id="PS51898">
    <property type="entry name" value="TYR_RECOMBINASE"/>
    <property type="match status" value="1"/>
</dbReference>
<comment type="subcellular location">
    <subcellularLocation>
        <location evidence="1">Cytoplasm</location>
    </subcellularLocation>
</comment>
<keyword evidence="3" id="KW-0132">Cell division</keyword>
<evidence type="ECO:0000256" key="5">
    <source>
        <dbReference type="ARBA" id="ARBA00022908"/>
    </source>
</evidence>
<dbReference type="Proteomes" id="UP000316476">
    <property type="component" value="Unassembled WGS sequence"/>
</dbReference>
<dbReference type="InterPro" id="IPR004107">
    <property type="entry name" value="Integrase_SAM-like_N"/>
</dbReference>
<keyword evidence="7" id="KW-0233">DNA recombination</keyword>
<feature type="region of interest" description="Disordered" evidence="10">
    <location>
        <begin position="1"/>
        <end position="20"/>
    </location>
</feature>
<feature type="domain" description="Core-binding (CB)" evidence="12">
    <location>
        <begin position="29"/>
        <end position="123"/>
    </location>
</feature>
<evidence type="ECO:0000259" key="12">
    <source>
        <dbReference type="PROSITE" id="PS51900"/>
    </source>
</evidence>
<dbReference type="Pfam" id="PF00589">
    <property type="entry name" value="Phage_integrase"/>
    <property type="match status" value="1"/>
</dbReference>
<evidence type="ECO:0000313" key="14">
    <source>
        <dbReference type="Proteomes" id="UP000316476"/>
    </source>
</evidence>
<keyword evidence="8" id="KW-0131">Cell cycle</keyword>
<dbReference type="GO" id="GO:0006310">
    <property type="term" value="P:DNA recombination"/>
    <property type="evidence" value="ECO:0007669"/>
    <property type="project" value="UniProtKB-KW"/>
</dbReference>
<dbReference type="GO" id="GO:0005737">
    <property type="term" value="C:cytoplasm"/>
    <property type="evidence" value="ECO:0007669"/>
    <property type="project" value="UniProtKB-SubCell"/>
</dbReference>
<gene>
    <name evidence="13" type="primary">xerD_2</name>
    <name evidence="13" type="ORF">V7x_00710</name>
</gene>
<dbReference type="AlphaFoldDB" id="A0A5C6FN41"/>
<dbReference type="Gene3D" id="1.10.150.130">
    <property type="match status" value="1"/>
</dbReference>
<feature type="domain" description="Tyr recombinase" evidence="11">
    <location>
        <begin position="147"/>
        <end position="340"/>
    </location>
</feature>
<dbReference type="InterPro" id="IPR011010">
    <property type="entry name" value="DNA_brk_join_enz"/>
</dbReference>
<evidence type="ECO:0000256" key="9">
    <source>
        <dbReference type="PROSITE-ProRule" id="PRU01248"/>
    </source>
</evidence>
<dbReference type="GO" id="GO:0051301">
    <property type="term" value="P:cell division"/>
    <property type="evidence" value="ECO:0007669"/>
    <property type="project" value="UniProtKB-KW"/>
</dbReference>
<evidence type="ECO:0000256" key="6">
    <source>
        <dbReference type="ARBA" id="ARBA00023125"/>
    </source>
</evidence>
<name>A0A5C6FN41_9PLAN</name>